<evidence type="ECO:0000256" key="13">
    <source>
        <dbReference type="ARBA" id="ARBA00022889"/>
    </source>
</evidence>
<sequence length="903" mass="100735">MSAKYDVIQIQPQKLSLRLRPGHQTSFEVQVRPVEDYPVDLYYLMDLSLSMKDDLDTIRNLGTKLAEEMKKLTSNFRLGFGTFVDKNLSPFSYTAPKYKENPCNGYKPFPNCVPSFGFRNHLSLTDKVDRFNEEVQKQMVSRNRDAPEGGFDAILQAAVCKEKIGWRKEAYHLLVFATDDVPHLALDGKLAGLVQPHDGHCHLNDANEYSASTNMDYPSLALLGEKLAENNIFLIFAVTKRHYVLYKNFTALIPGTTVEILDQSSKNIIQLIVNAYNNIRSKVELSVWDHPEDLSLAFTATCQDGKPLSGMSKCADLKIGDTVSFNISVAAHSCPPPGTRKSFTIKPVGFKDSLEVSVDYQCDCNCTRFTQAKSSHCSSAGTYTCGICRCDPGYHGNKCECEEEEVGSLNLAACREAKGKQVCSGRGECSCNYCRCYESEFGKIYGMYCECDDFSCARHKGILCSGHGDCHCGECKCHAGYIGDNCNCSIETTSCVSEDGRMCSGRGSCVCGRCQCTEPGAFGDLCEKCPTCGDACAAKRECIECTLFNTGKFADNQTCQRMCKDEIIVVETLDTDDPSSVLCLYKTENECVMKFTYSEHASGQSVLTALREPVCAAPPDAMTVLYAVVGSILLVGIVLLAMWKLVITIHDRREFARFQSARSRARYEMCGARAALRMLYLHVVAVLLALSCVLEETDAWGYKNGIFHNSIWLEQAAGVYHRESRKGRYQLTYKEAKTVCKFEGGSLATYDQLEAARQIGFHVCAAGWFDKGRVGYPIVKPGSNCGYGKVGIIDYGYRLNKSEKWDVYCYNPNSKECGGVHTDQEKILQSPGFPDEYPDEQICYWHIRVRYGQKIHLQFLDFDIEDDVDCISDYLEIYDSYDDVAGFAGRYCGDELPEDFLST</sequence>
<dbReference type="SUPFAM" id="SSF69179">
    <property type="entry name" value="Integrin domains"/>
    <property type="match status" value="1"/>
</dbReference>
<keyword evidence="12" id="KW-0460">Magnesium</keyword>
<keyword evidence="3" id="KW-1003">Cell membrane</keyword>
<evidence type="ECO:0000313" key="26">
    <source>
        <dbReference type="EMBL" id="KAF5905875.1"/>
    </source>
</evidence>
<accession>A0A8J4U4J2</accession>
<dbReference type="FunFam" id="3.10.100.10:FF:000001">
    <property type="entry name" value="Hyaluronan proteoglycan link protein 1"/>
    <property type="match status" value="1"/>
</dbReference>
<dbReference type="EMBL" id="QNUK01000039">
    <property type="protein sequence ID" value="KAF5905875.1"/>
    <property type="molecule type" value="Genomic_DNA"/>
</dbReference>
<dbReference type="InterPro" id="IPR012896">
    <property type="entry name" value="Integrin_bsu_tail"/>
</dbReference>
<dbReference type="Gene3D" id="3.40.50.410">
    <property type="entry name" value="von Willebrand factor, type A domain"/>
    <property type="match status" value="1"/>
</dbReference>
<keyword evidence="18" id="KW-0325">Glycoprotein</keyword>
<comment type="subcellular location">
    <subcellularLocation>
        <location evidence="1 22">Cell membrane</location>
        <topology evidence="1 22">Single-pass type I membrane protein</topology>
    </subcellularLocation>
</comment>
<evidence type="ECO:0000256" key="2">
    <source>
        <dbReference type="ARBA" id="ARBA00007449"/>
    </source>
</evidence>
<evidence type="ECO:0000256" key="22">
    <source>
        <dbReference type="RuleBase" id="RU000633"/>
    </source>
</evidence>
<comment type="caution">
    <text evidence="26">The sequence shown here is derived from an EMBL/GenBank/DDBJ whole genome shotgun (WGS) entry which is preliminary data.</text>
</comment>
<evidence type="ECO:0000256" key="5">
    <source>
        <dbReference type="ARBA" id="ARBA00022553"/>
    </source>
</evidence>
<evidence type="ECO:0000256" key="19">
    <source>
        <dbReference type="ARBA" id="ARBA00064571"/>
    </source>
</evidence>
<feature type="domain" description="Link" evidence="25">
    <location>
        <begin position="718"/>
        <end position="811"/>
    </location>
</feature>
<dbReference type="PROSITE" id="PS00243">
    <property type="entry name" value="I_EGF_1"/>
    <property type="match status" value="1"/>
</dbReference>
<dbReference type="GO" id="GO:0005178">
    <property type="term" value="F:integrin binding"/>
    <property type="evidence" value="ECO:0007669"/>
    <property type="project" value="TreeGrafter"/>
</dbReference>
<dbReference type="SMART" id="SM00042">
    <property type="entry name" value="CUB"/>
    <property type="match status" value="1"/>
</dbReference>
<evidence type="ECO:0000256" key="10">
    <source>
        <dbReference type="ARBA" id="ARBA00022801"/>
    </source>
</evidence>
<keyword evidence="9" id="KW-0677">Repeat</keyword>
<evidence type="ECO:0000256" key="21">
    <source>
        <dbReference type="PROSITE-ProRule" id="PRU00323"/>
    </source>
</evidence>
<dbReference type="Pfam" id="PF00431">
    <property type="entry name" value="CUB"/>
    <property type="match status" value="1"/>
</dbReference>
<evidence type="ECO:0000256" key="15">
    <source>
        <dbReference type="ARBA" id="ARBA00023037"/>
    </source>
</evidence>
<dbReference type="InterPro" id="IPR032695">
    <property type="entry name" value="Integrin_dom_sf"/>
</dbReference>
<keyword evidence="17 21" id="KW-1015">Disulfide bond</keyword>
<dbReference type="GO" id="GO:0016477">
    <property type="term" value="P:cell migration"/>
    <property type="evidence" value="ECO:0007669"/>
    <property type="project" value="TreeGrafter"/>
</dbReference>
<dbReference type="GO" id="GO:0007160">
    <property type="term" value="P:cell-matrix adhesion"/>
    <property type="evidence" value="ECO:0007669"/>
    <property type="project" value="TreeGrafter"/>
</dbReference>
<feature type="transmembrane region" description="Helical" evidence="23">
    <location>
        <begin position="624"/>
        <end position="649"/>
    </location>
</feature>
<dbReference type="InterPro" id="IPR002369">
    <property type="entry name" value="Integrin_bsu_VWA"/>
</dbReference>
<dbReference type="PROSITE" id="PS01180">
    <property type="entry name" value="CUB"/>
    <property type="match status" value="1"/>
</dbReference>
<dbReference type="FunFam" id="2.10.25.10:FF:000036">
    <property type="entry name" value="Integrin beta"/>
    <property type="match status" value="1"/>
</dbReference>
<dbReference type="GO" id="GO:0033627">
    <property type="term" value="P:cell adhesion mediated by integrin"/>
    <property type="evidence" value="ECO:0007669"/>
    <property type="project" value="TreeGrafter"/>
</dbReference>
<evidence type="ECO:0000256" key="12">
    <source>
        <dbReference type="ARBA" id="ARBA00022842"/>
    </source>
</evidence>
<feature type="disulfide bond" evidence="21">
    <location>
        <begin position="764"/>
        <end position="785"/>
    </location>
</feature>
<keyword evidence="11" id="KW-0106">Calcium</keyword>
<evidence type="ECO:0000256" key="18">
    <source>
        <dbReference type="ARBA" id="ARBA00023180"/>
    </source>
</evidence>
<evidence type="ECO:0000256" key="23">
    <source>
        <dbReference type="SAM" id="Phobius"/>
    </source>
</evidence>
<dbReference type="GO" id="GO:0016787">
    <property type="term" value="F:hydrolase activity"/>
    <property type="evidence" value="ECO:0007669"/>
    <property type="project" value="UniProtKB-KW"/>
</dbReference>
<evidence type="ECO:0000256" key="9">
    <source>
        <dbReference type="ARBA" id="ARBA00022737"/>
    </source>
</evidence>
<dbReference type="InterPro" id="IPR000859">
    <property type="entry name" value="CUB_dom"/>
</dbReference>
<evidence type="ECO:0000256" key="11">
    <source>
        <dbReference type="ARBA" id="ARBA00022837"/>
    </source>
</evidence>
<dbReference type="GO" id="GO:0043149">
    <property type="term" value="P:stress fiber assembly"/>
    <property type="evidence" value="ECO:0007669"/>
    <property type="project" value="TreeGrafter"/>
</dbReference>
<keyword evidence="13 22" id="KW-0130">Cell adhesion</keyword>
<dbReference type="FunFam" id="2.10.25.10:FF:000075">
    <property type="entry name" value="Integrin beta"/>
    <property type="match status" value="1"/>
</dbReference>
<comment type="caution">
    <text evidence="20">Lacks conserved residue(s) required for the propagation of feature annotation.</text>
</comment>
<dbReference type="AlphaFoldDB" id="A0A8J4U4J2"/>
<dbReference type="SMART" id="SM01241">
    <property type="entry name" value="Integrin_b_cyt"/>
    <property type="match status" value="1"/>
</dbReference>
<proteinExistence type="inferred from homology"/>
<dbReference type="FunFam" id="3.40.50.410:FF:000002">
    <property type="entry name" value="Integrin beta"/>
    <property type="match status" value="1"/>
</dbReference>
<evidence type="ECO:0000256" key="7">
    <source>
        <dbReference type="ARBA" id="ARBA00022723"/>
    </source>
</evidence>
<dbReference type="Pfam" id="PF00193">
    <property type="entry name" value="Xlink"/>
    <property type="match status" value="1"/>
</dbReference>
<evidence type="ECO:0000256" key="14">
    <source>
        <dbReference type="ARBA" id="ARBA00022989"/>
    </source>
</evidence>
<dbReference type="Gene3D" id="1.20.5.100">
    <property type="entry name" value="Cytochrome c1, transmembrane anchor, C-terminal"/>
    <property type="match status" value="1"/>
</dbReference>
<dbReference type="Gene3D" id="2.10.25.10">
    <property type="entry name" value="Laminin"/>
    <property type="match status" value="4"/>
</dbReference>
<evidence type="ECO:0000256" key="6">
    <source>
        <dbReference type="ARBA" id="ARBA00022692"/>
    </source>
</evidence>
<keyword evidence="8" id="KW-0732">Signal</keyword>
<protein>
    <recommendedName>
        <fullName evidence="22">Integrin beta</fullName>
    </recommendedName>
</protein>
<name>A0A8J4U4J2_CLAMG</name>
<dbReference type="GO" id="GO:0008305">
    <property type="term" value="C:integrin complex"/>
    <property type="evidence" value="ECO:0007669"/>
    <property type="project" value="TreeGrafter"/>
</dbReference>
<evidence type="ECO:0000256" key="17">
    <source>
        <dbReference type="ARBA" id="ARBA00023157"/>
    </source>
</evidence>
<keyword evidence="7" id="KW-0479">Metal-binding</keyword>
<dbReference type="GO" id="GO:0098609">
    <property type="term" value="P:cell-cell adhesion"/>
    <property type="evidence" value="ECO:0007669"/>
    <property type="project" value="TreeGrafter"/>
</dbReference>
<evidence type="ECO:0000256" key="4">
    <source>
        <dbReference type="ARBA" id="ARBA00022536"/>
    </source>
</evidence>
<dbReference type="InterPro" id="IPR040622">
    <property type="entry name" value="EGF_integrin_1"/>
</dbReference>
<keyword evidence="14 23" id="KW-1133">Transmembrane helix</keyword>
<feature type="domain" description="CUB" evidence="24">
    <location>
        <begin position="817"/>
        <end position="903"/>
    </location>
</feature>
<dbReference type="Pfam" id="PF18372">
    <property type="entry name" value="I-EGF_1"/>
    <property type="match status" value="1"/>
</dbReference>
<dbReference type="GO" id="GO:0005925">
    <property type="term" value="C:focal adhesion"/>
    <property type="evidence" value="ECO:0007669"/>
    <property type="project" value="TreeGrafter"/>
</dbReference>
<dbReference type="GO" id="GO:0005540">
    <property type="term" value="F:hyaluronic acid binding"/>
    <property type="evidence" value="ECO:0007669"/>
    <property type="project" value="InterPro"/>
</dbReference>
<dbReference type="GO" id="GO:0046872">
    <property type="term" value="F:metal ion binding"/>
    <property type="evidence" value="ECO:0007669"/>
    <property type="project" value="UniProtKB-KW"/>
</dbReference>
<dbReference type="PRINTS" id="PR01265">
    <property type="entry name" value="LINKMODULE"/>
</dbReference>
<dbReference type="PANTHER" id="PTHR10082">
    <property type="entry name" value="INTEGRIN BETA SUBUNIT"/>
    <property type="match status" value="1"/>
</dbReference>
<feature type="non-terminal residue" evidence="26">
    <location>
        <position position="1"/>
    </location>
</feature>
<keyword evidence="6 22" id="KW-0812">Transmembrane</keyword>
<keyword evidence="27" id="KW-1185">Reference proteome</keyword>
<comment type="similarity">
    <text evidence="2 22">Belongs to the integrin beta chain family.</text>
</comment>
<dbReference type="FunFam" id="4.10.1240.30:FF:000001">
    <property type="entry name" value="Integrin beta"/>
    <property type="match status" value="1"/>
</dbReference>
<dbReference type="Pfam" id="PF08725">
    <property type="entry name" value="Integrin_b_cyt"/>
    <property type="match status" value="1"/>
</dbReference>
<dbReference type="InterPro" id="IPR015812">
    <property type="entry name" value="Integrin_bsu"/>
</dbReference>
<dbReference type="Gene3D" id="4.10.1240.30">
    <property type="match status" value="1"/>
</dbReference>
<dbReference type="SUPFAM" id="SSF57196">
    <property type="entry name" value="EGF/Laminin"/>
    <property type="match status" value="2"/>
</dbReference>
<dbReference type="SUPFAM" id="SSF69687">
    <property type="entry name" value="Integrin beta tail domain"/>
    <property type="match status" value="1"/>
</dbReference>
<dbReference type="PROSITE" id="PS01241">
    <property type="entry name" value="LINK_1"/>
    <property type="match status" value="1"/>
</dbReference>
<evidence type="ECO:0000259" key="24">
    <source>
        <dbReference type="PROSITE" id="PS01180"/>
    </source>
</evidence>
<dbReference type="InterPro" id="IPR036349">
    <property type="entry name" value="Integrin_bsu_tail_dom_sf"/>
</dbReference>
<organism evidence="26 27">
    <name type="scientific">Clarias magur</name>
    <name type="common">Asian catfish</name>
    <name type="synonym">Macropteronotus magur</name>
    <dbReference type="NCBI Taxonomy" id="1594786"/>
    <lineage>
        <taxon>Eukaryota</taxon>
        <taxon>Metazoa</taxon>
        <taxon>Chordata</taxon>
        <taxon>Craniata</taxon>
        <taxon>Vertebrata</taxon>
        <taxon>Euteleostomi</taxon>
        <taxon>Actinopterygii</taxon>
        <taxon>Neopterygii</taxon>
        <taxon>Teleostei</taxon>
        <taxon>Ostariophysi</taxon>
        <taxon>Siluriformes</taxon>
        <taxon>Clariidae</taxon>
        <taxon>Clarias</taxon>
    </lineage>
</organism>
<dbReference type="FunFam" id="2.60.120.290:FF:000005">
    <property type="entry name" value="Procollagen C-endopeptidase enhancer 1"/>
    <property type="match status" value="1"/>
</dbReference>
<dbReference type="PANTHER" id="PTHR10082:SF26">
    <property type="entry name" value="INTEGRIN BETA-5"/>
    <property type="match status" value="1"/>
</dbReference>
<keyword evidence="16 23" id="KW-0472">Membrane</keyword>
<dbReference type="Pfam" id="PF07965">
    <property type="entry name" value="Integrin_B_tail"/>
    <property type="match status" value="1"/>
</dbReference>
<dbReference type="Pfam" id="PF00362">
    <property type="entry name" value="Integrin_beta"/>
    <property type="match status" value="1"/>
</dbReference>
<dbReference type="PROSITE" id="PS50963">
    <property type="entry name" value="LINK_2"/>
    <property type="match status" value="1"/>
</dbReference>
<dbReference type="Proteomes" id="UP000727407">
    <property type="component" value="Unassembled WGS sequence"/>
</dbReference>
<dbReference type="InterPro" id="IPR000538">
    <property type="entry name" value="Link_dom"/>
</dbReference>
<dbReference type="InterPro" id="IPR014836">
    <property type="entry name" value="Integrin_bsu_cyt_dom"/>
</dbReference>
<dbReference type="SMART" id="SM00445">
    <property type="entry name" value="LINK"/>
    <property type="match status" value="1"/>
</dbReference>
<evidence type="ECO:0000256" key="16">
    <source>
        <dbReference type="ARBA" id="ARBA00023136"/>
    </source>
</evidence>
<dbReference type="SUPFAM" id="SSF53300">
    <property type="entry name" value="vWA-like"/>
    <property type="match status" value="1"/>
</dbReference>
<dbReference type="InterPro" id="IPR057243">
    <property type="entry name" value="Integrin_I-EGF_CS"/>
</dbReference>
<evidence type="ECO:0000256" key="20">
    <source>
        <dbReference type="PROSITE-ProRule" id="PRU00059"/>
    </source>
</evidence>
<dbReference type="GO" id="GO:0009986">
    <property type="term" value="C:cell surface"/>
    <property type="evidence" value="ECO:0007669"/>
    <property type="project" value="TreeGrafter"/>
</dbReference>
<dbReference type="GO" id="GO:0007179">
    <property type="term" value="P:transforming growth factor beta receptor signaling pathway"/>
    <property type="evidence" value="ECO:0007669"/>
    <property type="project" value="TreeGrafter"/>
</dbReference>
<evidence type="ECO:0000313" key="27">
    <source>
        <dbReference type="Proteomes" id="UP000727407"/>
    </source>
</evidence>
<dbReference type="SMART" id="SM01242">
    <property type="entry name" value="Integrin_B_tail"/>
    <property type="match status" value="1"/>
</dbReference>
<dbReference type="Gene3D" id="2.60.40.1510">
    <property type="entry name" value="ntegrin, alpha v. Chain A, domain 3"/>
    <property type="match status" value="1"/>
</dbReference>
<dbReference type="Gene3D" id="2.60.120.290">
    <property type="entry name" value="Spermadhesin, CUB domain"/>
    <property type="match status" value="1"/>
</dbReference>
<evidence type="ECO:0000256" key="1">
    <source>
        <dbReference type="ARBA" id="ARBA00004251"/>
    </source>
</evidence>
<dbReference type="SUPFAM" id="SSF49854">
    <property type="entry name" value="Spermadhesin, CUB domain"/>
    <property type="match status" value="1"/>
</dbReference>
<evidence type="ECO:0000256" key="3">
    <source>
        <dbReference type="ARBA" id="ARBA00022475"/>
    </source>
</evidence>
<keyword evidence="5" id="KW-0597">Phosphoprotein</keyword>
<dbReference type="InterPro" id="IPR057073">
    <property type="entry name" value="EGF_integrin_2"/>
</dbReference>
<evidence type="ECO:0000259" key="25">
    <source>
        <dbReference type="PROSITE" id="PS50963"/>
    </source>
</evidence>
<keyword evidence="4" id="KW-0245">EGF-like domain</keyword>
<evidence type="ECO:0000256" key="8">
    <source>
        <dbReference type="ARBA" id="ARBA00022729"/>
    </source>
</evidence>
<dbReference type="InterPro" id="IPR016187">
    <property type="entry name" value="CTDL_fold"/>
</dbReference>
<keyword evidence="10" id="KW-0378">Hydrolase</keyword>
<reference evidence="26" key="1">
    <citation type="submission" date="2020-07" db="EMBL/GenBank/DDBJ databases">
        <title>Clarias magur genome sequencing, assembly and annotation.</title>
        <authorList>
            <person name="Kushwaha B."/>
            <person name="Kumar R."/>
            <person name="Das P."/>
            <person name="Joshi C.G."/>
            <person name="Kumar D."/>
            <person name="Nagpure N.S."/>
            <person name="Pandey M."/>
            <person name="Agarwal S."/>
            <person name="Srivastava S."/>
            <person name="Singh M."/>
            <person name="Sahoo L."/>
            <person name="Jayasankar P."/>
            <person name="Meher P.K."/>
            <person name="Koringa P.G."/>
            <person name="Iquebal M.A."/>
            <person name="Das S.P."/>
            <person name="Bit A."/>
            <person name="Patnaik S."/>
            <person name="Patel N."/>
            <person name="Shah T.M."/>
            <person name="Hinsu A."/>
            <person name="Jena J.K."/>
        </authorList>
    </citation>
    <scope>NUCLEOTIDE SEQUENCE</scope>
    <source>
        <strain evidence="26">CIFAMagur01</strain>
        <tissue evidence="26">Testis</tissue>
    </source>
</reference>
<dbReference type="OrthoDB" id="410592at2759"/>
<dbReference type="InterPro" id="IPR035914">
    <property type="entry name" value="Sperma_CUB_dom_sf"/>
</dbReference>
<feature type="disulfide bond" evidence="21">
    <location>
        <begin position="740"/>
        <end position="809"/>
    </location>
</feature>
<keyword evidence="15 22" id="KW-0401">Integrin</keyword>
<dbReference type="SMART" id="SM00187">
    <property type="entry name" value="INB"/>
    <property type="match status" value="1"/>
</dbReference>
<dbReference type="Pfam" id="PF23105">
    <property type="entry name" value="EGF_integrin"/>
    <property type="match status" value="1"/>
</dbReference>
<dbReference type="GO" id="GO:0007229">
    <property type="term" value="P:integrin-mediated signaling pathway"/>
    <property type="evidence" value="ECO:0007669"/>
    <property type="project" value="UniProtKB-KW"/>
</dbReference>
<feature type="transmembrane region" description="Helical" evidence="23">
    <location>
        <begin position="670"/>
        <end position="690"/>
    </location>
</feature>
<dbReference type="Gene3D" id="3.10.100.10">
    <property type="entry name" value="Mannose-Binding Protein A, subunit A"/>
    <property type="match status" value="1"/>
</dbReference>
<dbReference type="PROSITE" id="PS52047">
    <property type="entry name" value="I_EGF_2"/>
    <property type="match status" value="2"/>
</dbReference>
<dbReference type="InterPro" id="IPR036465">
    <property type="entry name" value="vWFA_dom_sf"/>
</dbReference>
<gene>
    <name evidence="26" type="primary">itgb5</name>
    <name evidence="26" type="ORF">DAT39_004436</name>
</gene>
<dbReference type="CDD" id="cd00041">
    <property type="entry name" value="CUB"/>
    <property type="match status" value="1"/>
</dbReference>
<dbReference type="InterPro" id="IPR016186">
    <property type="entry name" value="C-type_lectin-like/link_sf"/>
</dbReference>
<dbReference type="PRINTS" id="PR01186">
    <property type="entry name" value="INTEGRINB"/>
</dbReference>
<comment type="subunit">
    <text evidence="19">Interacts (via Link domain) with inter-alpha-inhibitor (I-alpha-I) component bikunin. Interacts with ITIH2/HC2; this interaction is required for transesterification of the HC to hyaluronan. Interacts (via Link and CUB domains) with ITIH1. Chondroitin sulfate may be required for the stability of the complex. Interacts (via Link domain) with various C-X-C and C-C chemokines including PF4, CXCL8, CXCL11, CXCL12, CCL2, CCL7, CCL19, CCL21, and CCL27; this interaction interferes with chemokine binding to glycosaminoglycans. Interacts (primarily via Link domain) with BMP2; this interaction is inhibited by hyaluronan. Interacts (via both Link and CUB domains) with TNFSF11. Interacts (via CUB domain) with FN1 (via type III repeats 9-14); this interaction enhances fibronectin fibril assembly. TNFAIP6 may act as a bridging molecule between FN1 and THBS1.</text>
</comment>
<dbReference type="CDD" id="cd03515">
    <property type="entry name" value="Link_domain_TSG_6_like"/>
    <property type="match status" value="1"/>
</dbReference>
<dbReference type="SUPFAM" id="SSF56436">
    <property type="entry name" value="C-type lectin-like"/>
    <property type="match status" value="1"/>
</dbReference>